<accession>M6UAK6</accession>
<dbReference type="AlphaFoldDB" id="M6UAK6"/>
<proteinExistence type="predicted"/>
<comment type="caution">
    <text evidence="1">The sequence shown here is derived from an EMBL/GenBank/DDBJ whole genome shotgun (WGS) entry which is preliminary data.</text>
</comment>
<name>M6UAK6_9LEPT</name>
<dbReference type="EMBL" id="AHOP02000021">
    <property type="protein sequence ID" value="EMO41530.1"/>
    <property type="molecule type" value="Genomic_DNA"/>
</dbReference>
<evidence type="ECO:0000313" key="2">
    <source>
        <dbReference type="Proteomes" id="UP000012153"/>
    </source>
</evidence>
<gene>
    <name evidence="1" type="ORF">LEP1GSC186_1743</name>
</gene>
<protein>
    <submittedName>
        <fullName evidence="1">Uncharacterized protein</fullName>
    </submittedName>
</protein>
<organism evidence="1 2">
    <name type="scientific">Leptospira noguchii serovar Autumnalis str. ZUN142</name>
    <dbReference type="NCBI Taxonomy" id="1085540"/>
    <lineage>
        <taxon>Bacteria</taxon>
        <taxon>Pseudomonadati</taxon>
        <taxon>Spirochaetota</taxon>
        <taxon>Spirochaetia</taxon>
        <taxon>Leptospirales</taxon>
        <taxon>Leptospiraceae</taxon>
        <taxon>Leptospira</taxon>
    </lineage>
</organism>
<sequence length="48" mass="5520">MCNRKDHLEFTGESFFIDGSQFILQFSEWNCKISICGSSHKLNHIASI</sequence>
<dbReference type="Proteomes" id="UP000012153">
    <property type="component" value="Unassembled WGS sequence"/>
</dbReference>
<reference evidence="1 2" key="1">
    <citation type="submission" date="2013-01" db="EMBL/GenBank/DDBJ databases">
        <authorList>
            <person name="Harkins D.M."/>
            <person name="Durkin A.S."/>
            <person name="Brinkac L.M."/>
            <person name="Haft D.H."/>
            <person name="Selengut J.D."/>
            <person name="Sanka R."/>
            <person name="DePew J."/>
            <person name="Purushe J."/>
            <person name="Matthias M.A."/>
            <person name="Vinetz J.M."/>
            <person name="Sutton G.G."/>
            <person name="Nierman W.C."/>
            <person name="Fouts D.E."/>
        </authorList>
    </citation>
    <scope>NUCLEOTIDE SEQUENCE [LARGE SCALE GENOMIC DNA]</scope>
    <source>
        <strain evidence="1 2">ZUN142</strain>
    </source>
</reference>
<evidence type="ECO:0000313" key="1">
    <source>
        <dbReference type="EMBL" id="EMO41530.1"/>
    </source>
</evidence>